<feature type="region of interest" description="Disordered" evidence="1">
    <location>
        <begin position="1"/>
        <end position="21"/>
    </location>
</feature>
<dbReference type="Proteomes" id="UP001148018">
    <property type="component" value="Unassembled WGS sequence"/>
</dbReference>
<sequence length="81" mass="8957">MEKISEDLGQPRPTWPLKQEGAGELWMRGINSRIRGWGGGAEEAQQEWASHISQAPVWSHAARRVSREGPEPHHIALPAAA</sequence>
<evidence type="ECO:0000313" key="3">
    <source>
        <dbReference type="Proteomes" id="UP001148018"/>
    </source>
</evidence>
<protein>
    <submittedName>
        <fullName evidence="2">Uncharacterized protein</fullName>
    </submittedName>
</protein>
<gene>
    <name evidence="2" type="ORF">NHX12_027575</name>
</gene>
<evidence type="ECO:0000256" key="1">
    <source>
        <dbReference type="SAM" id="MobiDB-lite"/>
    </source>
</evidence>
<comment type="caution">
    <text evidence="2">The sequence shown here is derived from an EMBL/GenBank/DDBJ whole genome shotgun (WGS) entry which is preliminary data.</text>
</comment>
<proteinExistence type="predicted"/>
<dbReference type="AlphaFoldDB" id="A0A9Q0INZ9"/>
<evidence type="ECO:0000313" key="2">
    <source>
        <dbReference type="EMBL" id="KAJ3605529.1"/>
    </source>
</evidence>
<reference evidence="2" key="1">
    <citation type="submission" date="2022-07" db="EMBL/GenBank/DDBJ databases">
        <title>Chromosome-level genome of Muraenolepis orangiensis.</title>
        <authorList>
            <person name="Kim J."/>
        </authorList>
    </citation>
    <scope>NUCLEOTIDE SEQUENCE</scope>
    <source>
        <strain evidence="2">KU_S4_2022</strain>
        <tissue evidence="2">Muscle</tissue>
    </source>
</reference>
<accession>A0A9Q0INZ9</accession>
<dbReference type="EMBL" id="JANIIK010000043">
    <property type="protein sequence ID" value="KAJ3605529.1"/>
    <property type="molecule type" value="Genomic_DNA"/>
</dbReference>
<name>A0A9Q0INZ9_9TELE</name>
<keyword evidence="3" id="KW-1185">Reference proteome</keyword>
<organism evidence="2 3">
    <name type="scientific">Muraenolepis orangiensis</name>
    <name type="common">Patagonian moray cod</name>
    <dbReference type="NCBI Taxonomy" id="630683"/>
    <lineage>
        <taxon>Eukaryota</taxon>
        <taxon>Metazoa</taxon>
        <taxon>Chordata</taxon>
        <taxon>Craniata</taxon>
        <taxon>Vertebrata</taxon>
        <taxon>Euteleostomi</taxon>
        <taxon>Actinopterygii</taxon>
        <taxon>Neopterygii</taxon>
        <taxon>Teleostei</taxon>
        <taxon>Neoteleostei</taxon>
        <taxon>Acanthomorphata</taxon>
        <taxon>Zeiogadaria</taxon>
        <taxon>Gadariae</taxon>
        <taxon>Gadiformes</taxon>
        <taxon>Muraenolepidoidei</taxon>
        <taxon>Muraenolepididae</taxon>
        <taxon>Muraenolepis</taxon>
    </lineage>
</organism>